<protein>
    <submittedName>
        <fullName evidence="1">Uncharacterized protein</fullName>
    </submittedName>
</protein>
<sequence>MRPGGHPLVGASSVSLTGSATVEAHSRTVEALSPATAEVSVVTVYDRKNIGDQGGAQNNFPLKVLLTETGYAYGVQTRGSPVEDGT</sequence>
<dbReference type="Proteomes" id="UP001500893">
    <property type="component" value="Unassembled WGS sequence"/>
</dbReference>
<accession>A0ABP6NQC1</accession>
<evidence type="ECO:0000313" key="1">
    <source>
        <dbReference type="EMBL" id="GAA3155729.1"/>
    </source>
</evidence>
<name>A0ABP6NQC1_9ACTN</name>
<dbReference type="EMBL" id="BAAAVM010000085">
    <property type="protein sequence ID" value="GAA3155729.1"/>
    <property type="molecule type" value="Genomic_DNA"/>
</dbReference>
<evidence type="ECO:0000313" key="2">
    <source>
        <dbReference type="Proteomes" id="UP001500893"/>
    </source>
</evidence>
<organism evidence="1 2">
    <name type="scientific">Streptomyces rameus</name>
    <dbReference type="NCBI Taxonomy" id="68261"/>
    <lineage>
        <taxon>Bacteria</taxon>
        <taxon>Bacillati</taxon>
        <taxon>Actinomycetota</taxon>
        <taxon>Actinomycetes</taxon>
        <taxon>Kitasatosporales</taxon>
        <taxon>Streptomycetaceae</taxon>
        <taxon>Streptomyces</taxon>
    </lineage>
</organism>
<comment type="caution">
    <text evidence="1">The sequence shown here is derived from an EMBL/GenBank/DDBJ whole genome shotgun (WGS) entry which is preliminary data.</text>
</comment>
<reference evidence="2" key="1">
    <citation type="journal article" date="2019" name="Int. J. Syst. Evol. Microbiol.">
        <title>The Global Catalogue of Microorganisms (GCM) 10K type strain sequencing project: providing services to taxonomists for standard genome sequencing and annotation.</title>
        <authorList>
            <consortium name="The Broad Institute Genomics Platform"/>
            <consortium name="The Broad Institute Genome Sequencing Center for Infectious Disease"/>
            <person name="Wu L."/>
            <person name="Ma J."/>
        </authorList>
    </citation>
    <scope>NUCLEOTIDE SEQUENCE [LARGE SCALE GENOMIC DNA]</scope>
    <source>
        <strain evidence="2">JCM 11574</strain>
    </source>
</reference>
<gene>
    <name evidence="1" type="ORF">GCM10010521_49500</name>
</gene>
<keyword evidence="2" id="KW-1185">Reference proteome</keyword>
<proteinExistence type="predicted"/>